<protein>
    <submittedName>
        <fullName evidence="2">Uncharacterized protein</fullName>
    </submittedName>
</protein>
<sequence length="75" mass="7920">MQFSLLISTLAVAFIGSATAASPAVDARGARPCNFSNPSEEEGCPPRWPKCIKFRPSCISNCAGICVSNSVEMEP</sequence>
<feature type="chain" id="PRO_5041222928" evidence="1">
    <location>
        <begin position="21"/>
        <end position="75"/>
    </location>
</feature>
<dbReference type="Proteomes" id="UP001175000">
    <property type="component" value="Unassembled WGS sequence"/>
</dbReference>
<proteinExistence type="predicted"/>
<dbReference type="EMBL" id="JAULSU010000001">
    <property type="protein sequence ID" value="KAK0633850.1"/>
    <property type="molecule type" value="Genomic_DNA"/>
</dbReference>
<keyword evidence="1" id="KW-0732">Signal</keyword>
<evidence type="ECO:0000313" key="2">
    <source>
        <dbReference type="EMBL" id="KAK0633850.1"/>
    </source>
</evidence>
<comment type="caution">
    <text evidence="2">The sequence shown here is derived from an EMBL/GenBank/DDBJ whole genome shotgun (WGS) entry which is preliminary data.</text>
</comment>
<dbReference type="AlphaFoldDB" id="A0AA39XHL9"/>
<reference evidence="2" key="1">
    <citation type="submission" date="2023-06" db="EMBL/GenBank/DDBJ databases">
        <title>Genome-scale phylogeny and comparative genomics of the fungal order Sordariales.</title>
        <authorList>
            <consortium name="Lawrence Berkeley National Laboratory"/>
            <person name="Hensen N."/>
            <person name="Bonometti L."/>
            <person name="Westerberg I."/>
            <person name="Brannstrom I.O."/>
            <person name="Guillou S."/>
            <person name="Cros-Aarteil S."/>
            <person name="Calhoun S."/>
            <person name="Haridas S."/>
            <person name="Kuo A."/>
            <person name="Mondo S."/>
            <person name="Pangilinan J."/>
            <person name="Riley R."/>
            <person name="Labutti K."/>
            <person name="Andreopoulos B."/>
            <person name="Lipzen A."/>
            <person name="Chen C."/>
            <person name="Yanf M."/>
            <person name="Daum C."/>
            <person name="Ng V."/>
            <person name="Clum A."/>
            <person name="Steindorff A."/>
            <person name="Ohm R."/>
            <person name="Martin F."/>
            <person name="Silar P."/>
            <person name="Natvig D."/>
            <person name="Lalanne C."/>
            <person name="Gautier V."/>
            <person name="Ament-Velasquez S.L."/>
            <person name="Kruys A."/>
            <person name="Hutchinson M.I."/>
            <person name="Powell A.J."/>
            <person name="Barry K."/>
            <person name="Miller A.N."/>
            <person name="Grigoriev I.V."/>
            <person name="Debuchy R."/>
            <person name="Gladieux P."/>
            <person name="Thoren M.H."/>
            <person name="Johannesson H."/>
        </authorList>
    </citation>
    <scope>NUCLEOTIDE SEQUENCE</scope>
    <source>
        <strain evidence="2">CBS 606.72</strain>
    </source>
</reference>
<evidence type="ECO:0000256" key="1">
    <source>
        <dbReference type="SAM" id="SignalP"/>
    </source>
</evidence>
<keyword evidence="3" id="KW-1185">Reference proteome</keyword>
<accession>A0AA39XHL9</accession>
<organism evidence="2 3">
    <name type="scientific">Immersiella caudata</name>
    <dbReference type="NCBI Taxonomy" id="314043"/>
    <lineage>
        <taxon>Eukaryota</taxon>
        <taxon>Fungi</taxon>
        <taxon>Dikarya</taxon>
        <taxon>Ascomycota</taxon>
        <taxon>Pezizomycotina</taxon>
        <taxon>Sordariomycetes</taxon>
        <taxon>Sordariomycetidae</taxon>
        <taxon>Sordariales</taxon>
        <taxon>Lasiosphaeriaceae</taxon>
        <taxon>Immersiella</taxon>
    </lineage>
</organism>
<gene>
    <name evidence="2" type="ORF">B0T14DRAFT_507935</name>
</gene>
<evidence type="ECO:0000313" key="3">
    <source>
        <dbReference type="Proteomes" id="UP001175000"/>
    </source>
</evidence>
<feature type="signal peptide" evidence="1">
    <location>
        <begin position="1"/>
        <end position="20"/>
    </location>
</feature>
<name>A0AA39XHL9_9PEZI</name>